<dbReference type="RefSeq" id="WP_115828642.1">
    <property type="nucleotide sequence ID" value="NZ_QNUL01000001.1"/>
</dbReference>
<sequence length="157" mass="17742">MNRKISSLLLLLLLTITDAYLLSHPNLIGRLGILIYKHTYIKNFPTALMTVFLVVGISLLICEGVRRYAGLKAQLICFSLFLIVSLVWLAYVYNTFSTFSYRITGKAFIYGAHLLPVILGGMYARYLVKAFIDNFNKPEQEKVQEPAGLPGNTHIIR</sequence>
<evidence type="ECO:0008006" key="4">
    <source>
        <dbReference type="Google" id="ProtNLM"/>
    </source>
</evidence>
<feature type="transmembrane region" description="Helical" evidence="1">
    <location>
        <begin position="43"/>
        <end position="61"/>
    </location>
</feature>
<evidence type="ECO:0000313" key="3">
    <source>
        <dbReference type="Proteomes" id="UP000256373"/>
    </source>
</evidence>
<keyword evidence="3" id="KW-1185">Reference proteome</keyword>
<accession>A0A3D8YGW3</accession>
<dbReference type="EMBL" id="QNUL01000001">
    <property type="protein sequence ID" value="REA64034.1"/>
    <property type="molecule type" value="Genomic_DNA"/>
</dbReference>
<dbReference type="Proteomes" id="UP000256373">
    <property type="component" value="Unassembled WGS sequence"/>
</dbReference>
<dbReference type="AlphaFoldDB" id="A0A3D8YGW3"/>
<evidence type="ECO:0000313" key="2">
    <source>
        <dbReference type="EMBL" id="REA64034.1"/>
    </source>
</evidence>
<reference evidence="2 3" key="1">
    <citation type="submission" date="2018-07" db="EMBL/GenBank/DDBJ databases">
        <title>Dyadobacter roseus sp. nov., isolated from rose rhizosphere soil.</title>
        <authorList>
            <person name="Chen L."/>
        </authorList>
    </citation>
    <scope>NUCLEOTIDE SEQUENCE [LARGE SCALE GENOMIC DNA]</scope>
    <source>
        <strain evidence="2 3">RS19</strain>
    </source>
</reference>
<gene>
    <name evidence="2" type="ORF">DSL64_00255</name>
</gene>
<keyword evidence="1" id="KW-1133">Transmembrane helix</keyword>
<feature type="transmembrane region" description="Helical" evidence="1">
    <location>
        <begin position="73"/>
        <end position="93"/>
    </location>
</feature>
<keyword evidence="1" id="KW-0472">Membrane</keyword>
<name>A0A3D8YGW3_9BACT</name>
<dbReference type="OrthoDB" id="955314at2"/>
<protein>
    <recommendedName>
        <fullName evidence="4">DUF4293 domain-containing protein</fullName>
    </recommendedName>
</protein>
<feature type="transmembrane region" description="Helical" evidence="1">
    <location>
        <begin position="108"/>
        <end position="128"/>
    </location>
</feature>
<keyword evidence="1" id="KW-0812">Transmembrane</keyword>
<organism evidence="2 3">
    <name type="scientific">Dyadobacter luteus</name>
    <dbReference type="NCBI Taxonomy" id="2259619"/>
    <lineage>
        <taxon>Bacteria</taxon>
        <taxon>Pseudomonadati</taxon>
        <taxon>Bacteroidota</taxon>
        <taxon>Cytophagia</taxon>
        <taxon>Cytophagales</taxon>
        <taxon>Spirosomataceae</taxon>
        <taxon>Dyadobacter</taxon>
    </lineage>
</organism>
<evidence type="ECO:0000256" key="1">
    <source>
        <dbReference type="SAM" id="Phobius"/>
    </source>
</evidence>
<comment type="caution">
    <text evidence="2">The sequence shown here is derived from an EMBL/GenBank/DDBJ whole genome shotgun (WGS) entry which is preliminary data.</text>
</comment>
<proteinExistence type="predicted"/>